<name>A0ABQ9ERR3_TEGGR</name>
<dbReference type="InterPro" id="IPR003961">
    <property type="entry name" value="FN3_dom"/>
</dbReference>
<reference evidence="2 3" key="1">
    <citation type="submission" date="2022-12" db="EMBL/GenBank/DDBJ databases">
        <title>Chromosome-level genome of Tegillarca granosa.</title>
        <authorList>
            <person name="Kim J."/>
        </authorList>
    </citation>
    <scope>NUCLEOTIDE SEQUENCE [LARGE SCALE GENOMIC DNA]</scope>
    <source>
        <strain evidence="2">Teg-2019</strain>
        <tissue evidence="2">Adductor muscle</tissue>
    </source>
</reference>
<dbReference type="SUPFAM" id="SSF49265">
    <property type="entry name" value="Fibronectin type III"/>
    <property type="match status" value="1"/>
</dbReference>
<dbReference type="EMBL" id="JARBDR010000813">
    <property type="protein sequence ID" value="KAJ8306090.1"/>
    <property type="molecule type" value="Genomic_DNA"/>
</dbReference>
<keyword evidence="3" id="KW-1185">Reference proteome</keyword>
<accession>A0ABQ9ERR3</accession>
<evidence type="ECO:0000259" key="1">
    <source>
        <dbReference type="PROSITE" id="PS50853"/>
    </source>
</evidence>
<dbReference type="CDD" id="cd00063">
    <property type="entry name" value="FN3"/>
    <property type="match status" value="1"/>
</dbReference>
<sequence length="517" mass="58560">MFIQVGNSLELNCTVTGKDLEDLDIAQYLSWKFFKNKTGQEMESRIIDGNISTLVIDDVGVNHTGAFSGVINVTPKCLNEYECSYHWTSDGENLYKNFEQVESYEIEIDGTSKLGNISFKKHVDPVTRVKMSSFKKVYVQYSNSTSLKLVLKLPDSASYLPSLFDTMYRVLYKSKWDDDFKMVKKTVLNDYFKNTPDTLTLTNLVPNTNYNISVSAKIVDAVGDRYWSDPFIMTGKTGCDVPGALPEFTGSSFQITQQIKTVKIYMKPLPDKMKNSPFVNYSLTFEELGKNGTLLSLETRDYPESVMLHPNVQLNLNNEYNIKIQVIRVIYLFSSKRTVGRLQVSSKVMFETKTNYIYVMENNENLNWSIEPSNTTSLSININEVENFDKWIFGVSLEKKNNFSSGISWGNCYFSHFDQVDDIPSPNFFSVQSVRGSEKALEVKITGYCNILNGNLLNVRPDNYTIIYGKISAPSTKPKDINSGNITGSSFTVTWGTTENPNGPIISYDITLELLKV</sequence>
<dbReference type="Proteomes" id="UP001217089">
    <property type="component" value="Unassembled WGS sequence"/>
</dbReference>
<gene>
    <name evidence="2" type="ORF">KUTeg_016635</name>
</gene>
<evidence type="ECO:0000313" key="2">
    <source>
        <dbReference type="EMBL" id="KAJ8306090.1"/>
    </source>
</evidence>
<evidence type="ECO:0000313" key="3">
    <source>
        <dbReference type="Proteomes" id="UP001217089"/>
    </source>
</evidence>
<protein>
    <recommendedName>
        <fullName evidence="1">Fibronectin type-III domain-containing protein</fullName>
    </recommendedName>
</protein>
<comment type="caution">
    <text evidence="2">The sequence shown here is derived from an EMBL/GenBank/DDBJ whole genome shotgun (WGS) entry which is preliminary data.</text>
</comment>
<dbReference type="InterPro" id="IPR013783">
    <property type="entry name" value="Ig-like_fold"/>
</dbReference>
<feature type="domain" description="Fibronectin type-III" evidence="1">
    <location>
        <begin position="133"/>
        <end position="240"/>
    </location>
</feature>
<proteinExistence type="predicted"/>
<dbReference type="Gene3D" id="2.60.40.10">
    <property type="entry name" value="Immunoglobulins"/>
    <property type="match status" value="2"/>
</dbReference>
<organism evidence="2 3">
    <name type="scientific">Tegillarca granosa</name>
    <name type="common">Malaysian cockle</name>
    <name type="synonym">Anadara granosa</name>
    <dbReference type="NCBI Taxonomy" id="220873"/>
    <lineage>
        <taxon>Eukaryota</taxon>
        <taxon>Metazoa</taxon>
        <taxon>Spiralia</taxon>
        <taxon>Lophotrochozoa</taxon>
        <taxon>Mollusca</taxon>
        <taxon>Bivalvia</taxon>
        <taxon>Autobranchia</taxon>
        <taxon>Pteriomorphia</taxon>
        <taxon>Arcoida</taxon>
        <taxon>Arcoidea</taxon>
        <taxon>Arcidae</taxon>
        <taxon>Tegillarca</taxon>
    </lineage>
</organism>
<dbReference type="InterPro" id="IPR036116">
    <property type="entry name" value="FN3_sf"/>
</dbReference>
<feature type="domain" description="Fibronectin type-III" evidence="1">
    <location>
        <begin position="477"/>
        <end position="517"/>
    </location>
</feature>
<dbReference type="PROSITE" id="PS50853">
    <property type="entry name" value="FN3"/>
    <property type="match status" value="2"/>
</dbReference>